<name>A0AA88V9P2_9ASTE</name>
<reference evidence="3" key="1">
    <citation type="submission" date="2022-12" db="EMBL/GenBank/DDBJ databases">
        <title>Draft genome assemblies for two species of Escallonia (Escalloniales).</title>
        <authorList>
            <person name="Chanderbali A."/>
            <person name="Dervinis C."/>
            <person name="Anghel I."/>
            <person name="Soltis D."/>
            <person name="Soltis P."/>
            <person name="Zapata F."/>
        </authorList>
    </citation>
    <scope>NUCLEOTIDE SEQUENCE</scope>
    <source>
        <strain evidence="3">UCBG64.0493</strain>
        <tissue evidence="3">Leaf</tissue>
    </source>
</reference>
<organism evidence="3 4">
    <name type="scientific">Escallonia herrerae</name>
    <dbReference type="NCBI Taxonomy" id="1293975"/>
    <lineage>
        <taxon>Eukaryota</taxon>
        <taxon>Viridiplantae</taxon>
        <taxon>Streptophyta</taxon>
        <taxon>Embryophyta</taxon>
        <taxon>Tracheophyta</taxon>
        <taxon>Spermatophyta</taxon>
        <taxon>Magnoliopsida</taxon>
        <taxon>eudicotyledons</taxon>
        <taxon>Gunneridae</taxon>
        <taxon>Pentapetalae</taxon>
        <taxon>asterids</taxon>
        <taxon>campanulids</taxon>
        <taxon>Escalloniales</taxon>
        <taxon>Escalloniaceae</taxon>
        <taxon>Escallonia</taxon>
    </lineage>
</organism>
<dbReference type="InterPro" id="IPR036412">
    <property type="entry name" value="HAD-like_sf"/>
</dbReference>
<dbReference type="EMBL" id="JAVXUP010002232">
    <property type="protein sequence ID" value="KAK3004611.1"/>
    <property type="molecule type" value="Genomic_DNA"/>
</dbReference>
<dbReference type="Pfam" id="PF03031">
    <property type="entry name" value="NIF"/>
    <property type="match status" value="1"/>
</dbReference>
<sequence length="294" mass="33803">MVSRIIKRTPTKSIKDRKNHHHHQQRRRKRSPIKKAAAATASVVVASFNKSIRICHRRLVKIFNKLVKIGTPKKTPRKKGYQFLNKVAAEHSPDVRRPLFATKPLPPMYPPMKKTVFLDLDETLVHSKPDPPPEKYDFIVRPVIDGNRVDFYVLKRPLIDEFLALLAKKFEVVVFTAGVEEYASLVLDRVDKKGAISHRLYRDSCREVDGKFVKDLSGLGRDLGNVVIVDDNPNSFALQPENAIPIRPFTEDLEDRELGRLIEFFERLDGFEDMRDAVKHYLGEVCEEGKKVEL</sequence>
<dbReference type="Gene3D" id="3.40.50.1000">
    <property type="entry name" value="HAD superfamily/HAD-like"/>
    <property type="match status" value="1"/>
</dbReference>
<dbReference type="NCBIfam" id="TIGR02251">
    <property type="entry name" value="HIF-SF_euk"/>
    <property type="match status" value="1"/>
</dbReference>
<evidence type="ECO:0000259" key="2">
    <source>
        <dbReference type="PROSITE" id="PS50969"/>
    </source>
</evidence>
<dbReference type="PROSITE" id="PS50969">
    <property type="entry name" value="FCP1"/>
    <property type="match status" value="1"/>
</dbReference>
<evidence type="ECO:0000313" key="3">
    <source>
        <dbReference type="EMBL" id="KAK3004611.1"/>
    </source>
</evidence>
<dbReference type="InterPro" id="IPR050365">
    <property type="entry name" value="TIM50"/>
</dbReference>
<dbReference type="Proteomes" id="UP001188597">
    <property type="component" value="Unassembled WGS sequence"/>
</dbReference>
<evidence type="ECO:0000256" key="1">
    <source>
        <dbReference type="SAM" id="MobiDB-lite"/>
    </source>
</evidence>
<dbReference type="InterPro" id="IPR004274">
    <property type="entry name" value="FCP1_dom"/>
</dbReference>
<dbReference type="AlphaFoldDB" id="A0AA88V9P2"/>
<feature type="compositionally biased region" description="Basic residues" evidence="1">
    <location>
        <begin position="1"/>
        <end position="33"/>
    </location>
</feature>
<protein>
    <recommendedName>
        <fullName evidence="2">FCP1 homology domain-containing protein</fullName>
    </recommendedName>
</protein>
<proteinExistence type="predicted"/>
<evidence type="ECO:0000313" key="4">
    <source>
        <dbReference type="Proteomes" id="UP001188597"/>
    </source>
</evidence>
<accession>A0AA88V9P2</accession>
<comment type="caution">
    <text evidence="3">The sequence shown here is derived from an EMBL/GenBank/DDBJ whole genome shotgun (WGS) entry which is preliminary data.</text>
</comment>
<dbReference type="SUPFAM" id="SSF56784">
    <property type="entry name" value="HAD-like"/>
    <property type="match status" value="1"/>
</dbReference>
<gene>
    <name evidence="3" type="ORF">RJ639_018468</name>
</gene>
<feature type="domain" description="FCP1 homology" evidence="2">
    <location>
        <begin position="109"/>
        <end position="268"/>
    </location>
</feature>
<dbReference type="FunFam" id="3.40.50.1000:FF:000093">
    <property type="entry name" value="NLI interacting factor-like phosphatase family protein"/>
    <property type="match status" value="1"/>
</dbReference>
<dbReference type="GO" id="GO:0016791">
    <property type="term" value="F:phosphatase activity"/>
    <property type="evidence" value="ECO:0007669"/>
    <property type="project" value="InterPro"/>
</dbReference>
<feature type="region of interest" description="Disordered" evidence="1">
    <location>
        <begin position="1"/>
        <end position="36"/>
    </location>
</feature>
<dbReference type="SMART" id="SM00577">
    <property type="entry name" value="CPDc"/>
    <property type="match status" value="1"/>
</dbReference>
<dbReference type="InterPro" id="IPR023214">
    <property type="entry name" value="HAD_sf"/>
</dbReference>
<keyword evidence="4" id="KW-1185">Reference proteome</keyword>
<dbReference type="InterPro" id="IPR011948">
    <property type="entry name" value="Dullard_phosphatase"/>
</dbReference>
<dbReference type="CDD" id="cd07521">
    <property type="entry name" value="HAD_FCP1-like"/>
    <property type="match status" value="1"/>
</dbReference>
<dbReference type="PANTHER" id="PTHR12210">
    <property type="entry name" value="DULLARD PROTEIN PHOSPHATASE"/>
    <property type="match status" value="1"/>
</dbReference>